<dbReference type="AlphaFoldDB" id="A2D7K3"/>
<keyword evidence="2" id="KW-1185">Reference proteome</keyword>
<evidence type="ECO:0000313" key="1">
    <source>
        <dbReference type="EMBL" id="EAY23720.1"/>
    </source>
</evidence>
<proteinExistence type="predicted"/>
<dbReference type="STRING" id="5722.A2D7K3"/>
<accession>A2D7K3</accession>
<dbReference type="SMR" id="A2D7K3"/>
<dbReference type="KEGG" id="tva:4720686"/>
<dbReference type="EMBL" id="DS113177">
    <property type="protein sequence ID" value="EAY23720.1"/>
    <property type="molecule type" value="Genomic_DNA"/>
</dbReference>
<dbReference type="InParanoid" id="A2D7K3"/>
<name>A2D7K3_TRIV3</name>
<dbReference type="InterPro" id="IPR036424">
    <property type="entry name" value="UPP_synth-like_sf"/>
</dbReference>
<reference evidence="1" key="1">
    <citation type="submission" date="2006-10" db="EMBL/GenBank/DDBJ databases">
        <authorList>
            <person name="Amadeo P."/>
            <person name="Zhao Q."/>
            <person name="Wortman J."/>
            <person name="Fraser-Liggett C."/>
            <person name="Carlton J."/>
        </authorList>
    </citation>
    <scope>NUCLEOTIDE SEQUENCE</scope>
    <source>
        <strain evidence="1">G3</strain>
    </source>
</reference>
<dbReference type="VEuPathDB" id="TrichDB:TVAGG3_0993640"/>
<dbReference type="OrthoDB" id="10518911at2759"/>
<protein>
    <submittedName>
        <fullName evidence="1">Uncharacterized protein</fullName>
    </submittedName>
</protein>
<dbReference type="VEuPathDB" id="TrichDB:TVAG_120580"/>
<dbReference type="GO" id="GO:0016765">
    <property type="term" value="F:transferase activity, transferring alkyl or aryl (other than methyl) groups"/>
    <property type="evidence" value="ECO:0007669"/>
    <property type="project" value="InterPro"/>
</dbReference>
<organism evidence="1 2">
    <name type="scientific">Trichomonas vaginalis (strain ATCC PRA-98 / G3)</name>
    <dbReference type="NCBI Taxonomy" id="412133"/>
    <lineage>
        <taxon>Eukaryota</taxon>
        <taxon>Metamonada</taxon>
        <taxon>Parabasalia</taxon>
        <taxon>Trichomonadida</taxon>
        <taxon>Trichomonadidae</taxon>
        <taxon>Trichomonas</taxon>
    </lineage>
</organism>
<dbReference type="Gene3D" id="3.40.1180.10">
    <property type="entry name" value="Decaprenyl diphosphate synthase-like"/>
    <property type="match status" value="1"/>
</dbReference>
<dbReference type="SUPFAM" id="SSF64005">
    <property type="entry name" value="Undecaprenyl diphosphate synthase"/>
    <property type="match status" value="1"/>
</dbReference>
<sequence length="143" mass="16515">MPSHIGIVFNSEQVDKYANKIQEVVDLASSIKDVHEISLFFTKNTLKLNFISDKIKVFTQDSVEQAFIQEMKKQSPIGSSSEPFKSPLDVVIFYCRVHSLCNFFPWRLDLCTLVYPGDIKICSKYSFYHSIAEYQKTEQRCGK</sequence>
<gene>
    <name evidence="1" type="ORF">TVAG_120580</name>
</gene>
<dbReference type="Proteomes" id="UP000001542">
    <property type="component" value="Unassembled WGS sequence"/>
</dbReference>
<reference evidence="1" key="2">
    <citation type="journal article" date="2007" name="Science">
        <title>Draft genome sequence of the sexually transmitted pathogen Trichomonas vaginalis.</title>
        <authorList>
            <person name="Carlton J.M."/>
            <person name="Hirt R.P."/>
            <person name="Silva J.C."/>
            <person name="Delcher A.L."/>
            <person name="Schatz M."/>
            <person name="Zhao Q."/>
            <person name="Wortman J.R."/>
            <person name="Bidwell S.L."/>
            <person name="Alsmark U.C.M."/>
            <person name="Besteiro S."/>
            <person name="Sicheritz-Ponten T."/>
            <person name="Noel C.J."/>
            <person name="Dacks J.B."/>
            <person name="Foster P.G."/>
            <person name="Simillion C."/>
            <person name="Van de Peer Y."/>
            <person name="Miranda-Saavedra D."/>
            <person name="Barton G.J."/>
            <person name="Westrop G.D."/>
            <person name="Mueller S."/>
            <person name="Dessi D."/>
            <person name="Fiori P.L."/>
            <person name="Ren Q."/>
            <person name="Paulsen I."/>
            <person name="Zhang H."/>
            <person name="Bastida-Corcuera F.D."/>
            <person name="Simoes-Barbosa A."/>
            <person name="Brown M.T."/>
            <person name="Hayes R.D."/>
            <person name="Mukherjee M."/>
            <person name="Okumura C.Y."/>
            <person name="Schneider R."/>
            <person name="Smith A.J."/>
            <person name="Vanacova S."/>
            <person name="Villalvazo M."/>
            <person name="Haas B.J."/>
            <person name="Pertea M."/>
            <person name="Feldblyum T.V."/>
            <person name="Utterback T.R."/>
            <person name="Shu C.L."/>
            <person name="Osoegawa K."/>
            <person name="de Jong P.J."/>
            <person name="Hrdy I."/>
            <person name="Horvathova L."/>
            <person name="Zubacova Z."/>
            <person name="Dolezal P."/>
            <person name="Malik S.B."/>
            <person name="Logsdon J.M. Jr."/>
            <person name="Henze K."/>
            <person name="Gupta A."/>
            <person name="Wang C.C."/>
            <person name="Dunne R.L."/>
            <person name="Upcroft J.A."/>
            <person name="Upcroft P."/>
            <person name="White O."/>
            <person name="Salzberg S.L."/>
            <person name="Tang P."/>
            <person name="Chiu C.-H."/>
            <person name="Lee Y.-S."/>
            <person name="Embley T.M."/>
            <person name="Coombs G.H."/>
            <person name="Mottram J.C."/>
            <person name="Tachezy J."/>
            <person name="Fraser-Liggett C.M."/>
            <person name="Johnson P.J."/>
        </authorList>
    </citation>
    <scope>NUCLEOTIDE SEQUENCE [LARGE SCALE GENOMIC DNA]</scope>
    <source>
        <strain evidence="1">G3</strain>
    </source>
</reference>
<dbReference type="RefSeq" id="XP_001276968.1">
    <property type="nucleotide sequence ID" value="XM_001276967.1"/>
</dbReference>
<evidence type="ECO:0000313" key="2">
    <source>
        <dbReference type="Proteomes" id="UP000001542"/>
    </source>
</evidence>